<evidence type="ECO:0000259" key="14">
    <source>
        <dbReference type="SMART" id="SM01097"/>
    </source>
</evidence>
<dbReference type="OrthoDB" id="9804328at2"/>
<dbReference type="PROSITE" id="PS51273">
    <property type="entry name" value="GATASE_TYPE_1"/>
    <property type="match status" value="1"/>
</dbReference>
<dbReference type="STRING" id="953739.SVEN_1084"/>
<dbReference type="EMBL" id="FR845719">
    <property type="protein sequence ID" value="CCA54371.1"/>
    <property type="molecule type" value="Genomic_DNA"/>
</dbReference>
<feature type="active site" evidence="13">
    <location>
        <position position="358"/>
    </location>
</feature>
<dbReference type="PRINTS" id="PR00097">
    <property type="entry name" value="ANTSNTHASEII"/>
</dbReference>
<reference evidence="15 16" key="1">
    <citation type="journal article" date="2011" name="BMC Genomics">
        <title>Genome-wide analysis of the role of GlnR in Streptomyces venezuelae provides new insights into global nitrogen regulation in actinomycetes.</title>
        <authorList>
            <person name="Pullan S.T."/>
            <person name="Bibb M.J."/>
            <person name="Merrick M."/>
        </authorList>
    </citation>
    <scope>NUCLEOTIDE SEQUENCE [LARGE SCALE GENOMIC DNA]</scope>
    <source>
        <strain evidence="16">ATCC 10712 / CBS 650.69 / DSM 40230 / JCM 4526 / NBRC 13096 / PD 04745</strain>
    </source>
</reference>
<comment type="similarity">
    <text evidence="3 13">Belongs to the CarA family.</text>
</comment>
<dbReference type="SUPFAM" id="SSF52317">
    <property type="entry name" value="Class I glutamine amidotransferase-like"/>
    <property type="match status" value="1"/>
</dbReference>
<dbReference type="InterPro" id="IPR035686">
    <property type="entry name" value="CPSase_GATase1"/>
</dbReference>
<dbReference type="InterPro" id="IPR036480">
    <property type="entry name" value="CarbP_synth_ssu_N_sf"/>
</dbReference>
<name>F2RCL3_STRVP</name>
<comment type="catalytic activity">
    <reaction evidence="11 13">
        <text>hydrogencarbonate + L-glutamine + 2 ATP + H2O = carbamoyl phosphate + L-glutamate + 2 ADP + phosphate + 2 H(+)</text>
        <dbReference type="Rhea" id="RHEA:18633"/>
        <dbReference type="ChEBI" id="CHEBI:15377"/>
        <dbReference type="ChEBI" id="CHEBI:15378"/>
        <dbReference type="ChEBI" id="CHEBI:17544"/>
        <dbReference type="ChEBI" id="CHEBI:29985"/>
        <dbReference type="ChEBI" id="CHEBI:30616"/>
        <dbReference type="ChEBI" id="CHEBI:43474"/>
        <dbReference type="ChEBI" id="CHEBI:58228"/>
        <dbReference type="ChEBI" id="CHEBI:58359"/>
        <dbReference type="ChEBI" id="CHEBI:456216"/>
        <dbReference type="EC" id="6.3.5.5"/>
    </reaction>
</comment>
<dbReference type="PATRIC" id="fig|953739.5.peg.3150"/>
<feature type="binding site" evidence="13">
    <location>
        <position position="270"/>
    </location>
    <ligand>
        <name>L-glutamine</name>
        <dbReference type="ChEBI" id="CHEBI:58359"/>
    </ligand>
</feature>
<dbReference type="NCBIfam" id="TIGR01368">
    <property type="entry name" value="CPSaseIIsmall"/>
    <property type="match status" value="1"/>
</dbReference>
<dbReference type="PANTHER" id="PTHR43418:SF7">
    <property type="entry name" value="CARBAMOYL-PHOSPHATE SYNTHASE SMALL CHAIN"/>
    <property type="match status" value="1"/>
</dbReference>
<protein>
    <recommendedName>
        <fullName evidence="13">Carbamoyl phosphate synthase small chain</fullName>
        <ecNumber evidence="13">6.3.5.5</ecNumber>
    </recommendedName>
    <alternativeName>
        <fullName evidence="13">Carbamoyl phosphate synthetase glutamine chain</fullName>
    </alternativeName>
</protein>
<dbReference type="Pfam" id="PF00117">
    <property type="entry name" value="GATase"/>
    <property type="match status" value="1"/>
</dbReference>
<feature type="region of interest" description="CPSase" evidence="13">
    <location>
        <begin position="1"/>
        <end position="189"/>
    </location>
</feature>
<organism evidence="15 16">
    <name type="scientific">Streptomyces venezuelae (strain ATCC 10712 / CBS 650.69 / DSM 40230 / JCM 4526 / NBRC 13096 / PD 04745)</name>
    <dbReference type="NCBI Taxonomy" id="953739"/>
    <lineage>
        <taxon>Bacteria</taxon>
        <taxon>Bacillati</taxon>
        <taxon>Actinomycetota</taxon>
        <taxon>Actinomycetes</taxon>
        <taxon>Kitasatosporales</taxon>
        <taxon>Streptomycetaceae</taxon>
        <taxon>Streptomyces</taxon>
    </lineage>
</organism>
<dbReference type="HOGENOM" id="CLU_035901_2_1_11"/>
<feature type="active site" evidence="13">
    <location>
        <position position="356"/>
    </location>
</feature>
<dbReference type="HAMAP" id="MF_01209">
    <property type="entry name" value="CPSase_S_chain"/>
    <property type="match status" value="1"/>
</dbReference>
<dbReference type="GO" id="GO:0004359">
    <property type="term" value="F:glutaminase activity"/>
    <property type="evidence" value="ECO:0007669"/>
    <property type="project" value="RHEA"/>
</dbReference>
<evidence type="ECO:0000256" key="2">
    <source>
        <dbReference type="ARBA" id="ARBA00005077"/>
    </source>
</evidence>
<feature type="binding site" evidence="13">
    <location>
        <position position="240"/>
    </location>
    <ligand>
        <name>L-glutamine</name>
        <dbReference type="ChEBI" id="CHEBI:58359"/>
    </ligand>
</feature>
<feature type="binding site" evidence="13">
    <location>
        <position position="311"/>
    </location>
    <ligand>
        <name>L-glutamine</name>
        <dbReference type="ChEBI" id="CHEBI:58359"/>
    </ligand>
</feature>
<dbReference type="AlphaFoldDB" id="F2RCL3"/>
<evidence type="ECO:0000256" key="8">
    <source>
        <dbReference type="ARBA" id="ARBA00022840"/>
    </source>
</evidence>
<evidence type="ECO:0000256" key="4">
    <source>
        <dbReference type="ARBA" id="ARBA00022571"/>
    </source>
</evidence>
<dbReference type="GO" id="GO:0006207">
    <property type="term" value="P:'de novo' pyrimidine nucleobase biosynthetic process"/>
    <property type="evidence" value="ECO:0007669"/>
    <property type="project" value="InterPro"/>
</dbReference>
<comment type="pathway">
    <text evidence="1 13">Pyrimidine metabolism; UMP biosynthesis via de novo pathway; (S)-dihydroorotate from bicarbonate: step 1/3.</text>
</comment>
<keyword evidence="5 13" id="KW-0436">Ligase</keyword>
<dbReference type="SUPFAM" id="SSF52021">
    <property type="entry name" value="Carbamoyl phosphate synthetase, small subunit N-terminal domain"/>
    <property type="match status" value="1"/>
</dbReference>
<dbReference type="InterPro" id="IPR006274">
    <property type="entry name" value="CarbamoylP_synth_ssu"/>
</dbReference>
<dbReference type="FunFam" id="3.40.50.880:FF:000018">
    <property type="entry name" value="Carbamoyl-phosphate synthase small chain"/>
    <property type="match status" value="1"/>
</dbReference>
<dbReference type="FunFam" id="3.50.30.20:FF:000001">
    <property type="entry name" value="Carbamoyl-phosphate synthase small chain"/>
    <property type="match status" value="1"/>
</dbReference>
<accession>F2RCL3</accession>
<feature type="binding site" evidence="13">
    <location>
        <position position="238"/>
    </location>
    <ligand>
        <name>L-glutamine</name>
        <dbReference type="ChEBI" id="CHEBI:58359"/>
    </ligand>
</feature>
<dbReference type="GO" id="GO:0006541">
    <property type="term" value="P:glutamine metabolic process"/>
    <property type="evidence" value="ECO:0007669"/>
    <property type="project" value="InterPro"/>
</dbReference>
<sequence>MTTSTRGAAKTPAVLVLEDGRTFRGRAYGAVGETFGEAVFSTGMTGYQETLTDPSYHRQVVVMTAPHVGNTGVNDEDPESGRIWVSGYVVRDPARVSSNWRAQRSLDEELAAQGVVGISGVDTRALTRHLRERGAMRVGIFSGDAWTGVRDEALLARVKEQPEMTGANLSAEVATKEAYVVPAIGEKKFTVAAVDLGIKGMTPHRMAERGIEVHVLPATATVEDVYAVEPDGVFFSNGPGDPATADGPVAVMQGVLERRTPLFGICFGNQILGRALGFGTYKLKYGHRGINQPVQDRTTGKVEVTAHNHGFAVDAPLDKVSDTPYGRAEVSHVCLNDQVVEGLQLLDQPAFSVQYHPEAAAGPHDAAYLFDRFVSLMEAERA</sequence>
<dbReference type="GO" id="GO:0005524">
    <property type="term" value="F:ATP binding"/>
    <property type="evidence" value="ECO:0007669"/>
    <property type="project" value="UniProtKB-UniRule"/>
</dbReference>
<keyword evidence="9 13" id="KW-0315">Glutamine amidotransferase</keyword>
<dbReference type="Pfam" id="PF00988">
    <property type="entry name" value="CPSase_sm_chain"/>
    <property type="match status" value="1"/>
</dbReference>
<feature type="binding site" evidence="13">
    <location>
        <position position="308"/>
    </location>
    <ligand>
        <name>L-glutamine</name>
        <dbReference type="ChEBI" id="CHEBI:58359"/>
    </ligand>
</feature>
<dbReference type="RefSeq" id="WP_015032289.1">
    <property type="nucleotide sequence ID" value="NC_018750.1"/>
</dbReference>
<evidence type="ECO:0000256" key="3">
    <source>
        <dbReference type="ARBA" id="ARBA00007800"/>
    </source>
</evidence>
<dbReference type="PRINTS" id="PR00099">
    <property type="entry name" value="CPSGATASE"/>
</dbReference>
<evidence type="ECO:0000256" key="11">
    <source>
        <dbReference type="ARBA" id="ARBA00048816"/>
    </source>
</evidence>
<dbReference type="UniPathway" id="UPA00068">
    <property type="reaction ID" value="UER00171"/>
</dbReference>
<feature type="binding site" evidence="13">
    <location>
        <position position="310"/>
    </location>
    <ligand>
        <name>L-glutamine</name>
        <dbReference type="ChEBI" id="CHEBI:58359"/>
    </ligand>
</feature>
<dbReference type="GO" id="GO:0006526">
    <property type="term" value="P:L-arginine biosynthetic process"/>
    <property type="evidence" value="ECO:0007669"/>
    <property type="project" value="UniProtKB-UniRule"/>
</dbReference>
<feature type="active site" description="Nucleophile" evidence="13">
    <location>
        <position position="266"/>
    </location>
</feature>
<dbReference type="GO" id="GO:0044205">
    <property type="term" value="P:'de novo' UMP biosynthetic process"/>
    <property type="evidence" value="ECO:0007669"/>
    <property type="project" value="UniProtKB-UniRule"/>
</dbReference>
<comment type="catalytic activity">
    <reaction evidence="12 13">
        <text>L-glutamine + H2O = L-glutamate + NH4(+)</text>
        <dbReference type="Rhea" id="RHEA:15889"/>
        <dbReference type="ChEBI" id="CHEBI:15377"/>
        <dbReference type="ChEBI" id="CHEBI:28938"/>
        <dbReference type="ChEBI" id="CHEBI:29985"/>
        <dbReference type="ChEBI" id="CHEBI:58359"/>
    </reaction>
</comment>
<dbReference type="InterPro" id="IPR050472">
    <property type="entry name" value="Anth_synth/Amidotransfase"/>
</dbReference>
<feature type="binding site" evidence="13">
    <location>
        <position position="55"/>
    </location>
    <ligand>
        <name>L-glutamine</name>
        <dbReference type="ChEBI" id="CHEBI:58359"/>
    </ligand>
</feature>
<keyword evidence="10 13" id="KW-0665">Pyrimidine biosynthesis</keyword>
<feature type="domain" description="Carbamoyl-phosphate synthase small subunit N-terminal" evidence="14">
    <location>
        <begin position="11"/>
        <end position="141"/>
    </location>
</feature>
<evidence type="ECO:0000256" key="5">
    <source>
        <dbReference type="ARBA" id="ARBA00022598"/>
    </source>
</evidence>
<comment type="pathway">
    <text evidence="2 13">Amino-acid biosynthesis; L-arginine biosynthesis; carbamoyl phosphate from bicarbonate: step 1/1.</text>
</comment>
<dbReference type="PANTHER" id="PTHR43418">
    <property type="entry name" value="MULTIFUNCTIONAL TRYPTOPHAN BIOSYNTHESIS PROTEIN-RELATED"/>
    <property type="match status" value="1"/>
</dbReference>
<dbReference type="Gene3D" id="3.40.50.880">
    <property type="match status" value="1"/>
</dbReference>
<dbReference type="InterPro" id="IPR017926">
    <property type="entry name" value="GATASE"/>
</dbReference>
<dbReference type="KEGG" id="sve:SVEN_1084"/>
<dbReference type="NCBIfam" id="NF009475">
    <property type="entry name" value="PRK12838.1"/>
    <property type="match status" value="1"/>
</dbReference>
<evidence type="ECO:0000256" key="10">
    <source>
        <dbReference type="ARBA" id="ARBA00022975"/>
    </source>
</evidence>
<dbReference type="Proteomes" id="UP000006854">
    <property type="component" value="Chromosome"/>
</dbReference>
<dbReference type="SMART" id="SM01097">
    <property type="entry name" value="CPSase_sm_chain"/>
    <property type="match status" value="1"/>
</dbReference>
<dbReference type="CDD" id="cd01744">
    <property type="entry name" value="GATase1_CPSase"/>
    <property type="match status" value="1"/>
</dbReference>
<dbReference type="Gene3D" id="3.50.30.20">
    <property type="entry name" value="Carbamoyl-phosphate synthase small subunit, N-terminal domain"/>
    <property type="match status" value="1"/>
</dbReference>
<comment type="function">
    <text evidence="13">Small subunit of the glutamine-dependent carbamoyl phosphate synthetase (CPSase). CPSase catalyzes the formation of carbamoyl phosphate from the ammonia moiety of glutamine, carbonate, and phosphate donated by ATP, constituting the first step of 2 biosynthetic pathways, one leading to arginine and/or urea and the other to pyrimidine nucleotides. The small subunit (glutamine amidotransferase) binds and cleaves glutamine to supply the large subunit with the substrate ammonia.</text>
</comment>
<evidence type="ECO:0000256" key="1">
    <source>
        <dbReference type="ARBA" id="ARBA00004812"/>
    </source>
</evidence>
<dbReference type="PRINTS" id="PR00096">
    <property type="entry name" value="GATASE"/>
</dbReference>
<evidence type="ECO:0000256" key="12">
    <source>
        <dbReference type="ARBA" id="ARBA00049285"/>
    </source>
</evidence>
<comment type="subunit">
    <text evidence="13">Composed of two chains; the small (or glutamine) chain promotes the hydrolysis of glutamine to ammonia, which is used by the large (or ammonia) chain to synthesize carbamoyl phosphate. Tetramer of heterodimers (alpha,beta)4.</text>
</comment>
<evidence type="ECO:0000256" key="9">
    <source>
        <dbReference type="ARBA" id="ARBA00022962"/>
    </source>
</evidence>
<dbReference type="eggNOG" id="COG0505">
    <property type="taxonomic scope" value="Bacteria"/>
</dbReference>
<feature type="binding site" evidence="13">
    <location>
        <position position="267"/>
    </location>
    <ligand>
        <name>L-glutamine</name>
        <dbReference type="ChEBI" id="CHEBI:58359"/>
    </ligand>
</feature>
<evidence type="ECO:0000256" key="6">
    <source>
        <dbReference type="ARBA" id="ARBA00022605"/>
    </source>
</evidence>
<evidence type="ECO:0000256" key="7">
    <source>
        <dbReference type="ARBA" id="ARBA00022741"/>
    </source>
</evidence>
<evidence type="ECO:0000313" key="15">
    <source>
        <dbReference type="EMBL" id="CCA54371.1"/>
    </source>
</evidence>
<dbReference type="InterPro" id="IPR002474">
    <property type="entry name" value="CarbamoylP_synth_ssu_N"/>
</dbReference>
<dbReference type="GO" id="GO:0004088">
    <property type="term" value="F:carbamoyl-phosphate synthase (glutamine-hydrolyzing) activity"/>
    <property type="evidence" value="ECO:0007669"/>
    <property type="project" value="UniProtKB-UniRule"/>
</dbReference>
<dbReference type="EC" id="6.3.5.5" evidence="13"/>
<keyword evidence="6 13" id="KW-0028">Amino-acid biosynthesis</keyword>
<gene>
    <name evidence="13" type="primary">carA</name>
    <name evidence="15" type="ordered locus">SVEN_1084</name>
</gene>
<proteinExistence type="inferred from homology"/>
<keyword evidence="16" id="KW-1185">Reference proteome</keyword>
<dbReference type="UniPathway" id="UPA00070">
    <property type="reaction ID" value="UER00115"/>
</dbReference>
<keyword evidence="7 13" id="KW-0547">Nucleotide-binding</keyword>
<keyword evidence="4 13" id="KW-0055">Arginine biosynthesis</keyword>
<dbReference type="InterPro" id="IPR029062">
    <property type="entry name" value="Class_I_gatase-like"/>
</dbReference>
<evidence type="ECO:0000256" key="13">
    <source>
        <dbReference type="HAMAP-Rule" id="MF_01209"/>
    </source>
</evidence>
<dbReference type="GeneID" id="51861671"/>
<keyword evidence="8 13" id="KW-0067">ATP-binding</keyword>
<evidence type="ECO:0000313" key="16">
    <source>
        <dbReference type="Proteomes" id="UP000006854"/>
    </source>
</evidence>